<dbReference type="Gene3D" id="3.50.50.60">
    <property type="entry name" value="FAD/NAD(P)-binding domain"/>
    <property type="match status" value="1"/>
</dbReference>
<dbReference type="Proteomes" id="UP000324767">
    <property type="component" value="Unassembled WGS sequence"/>
</dbReference>
<dbReference type="InterPro" id="IPR051209">
    <property type="entry name" value="FAD-bind_Monooxygenase_sf"/>
</dbReference>
<reference evidence="2 3" key="1">
    <citation type="submission" date="2019-09" db="EMBL/GenBank/DDBJ databases">
        <title>The hologenome of the rock-dwelling lichen Lasallia pustulata.</title>
        <authorList>
            <person name="Greshake Tzovaras B."/>
            <person name="Segers F."/>
            <person name="Bicker A."/>
            <person name="Dal Grande F."/>
            <person name="Otte J."/>
            <person name="Hankeln T."/>
            <person name="Schmitt I."/>
            <person name="Ebersberger I."/>
        </authorList>
    </citation>
    <scope>NUCLEOTIDE SEQUENCE [LARGE SCALE GENOMIC DNA]</scope>
    <source>
        <strain evidence="2">A1-1</strain>
    </source>
</reference>
<proteinExistence type="inferred from homology"/>
<dbReference type="AlphaFoldDB" id="A0A5M8PMR5"/>
<accession>A0A5M8PMR5</accession>
<sequence length="290" mass="32820">MPNWVIPRMDAPISDFKRAVYRYLPPVRHWYRAGMMDYRESFYAGVADPNSGFEKLLEGMSQDMMKQQLGGKPKLWPKLTRNYPTGCKRVIISDDFFPMFNLPNVNLCTSPITSITPTGVQTTDQTHDFDLIILATCFRTVEFMYPIRIFGQGGKSIEEIWKGGAKAFILMIEAQSRYLNQLILVVLDARTRGQSLALTPKPARIDAYNADIQSVLRTSTFAHPNCQSWYRTEEPLVTNNWSSTVVAYQTLLSTITWSDYDVDGSAASLVQAKQPTHIGRVVEAGDRLVC</sequence>
<comment type="caution">
    <text evidence="2">The sequence shown here is derived from an EMBL/GenBank/DDBJ whole genome shotgun (WGS) entry which is preliminary data.</text>
</comment>
<dbReference type="PANTHER" id="PTHR42877:SF4">
    <property type="entry name" value="FAD_NAD(P)-BINDING DOMAIN-CONTAINING PROTEIN-RELATED"/>
    <property type="match status" value="1"/>
</dbReference>
<name>A0A5M8PMR5_9LECA</name>
<comment type="similarity">
    <text evidence="1">Belongs to the FAD-binding monooxygenase family.</text>
</comment>
<evidence type="ECO:0000313" key="3">
    <source>
        <dbReference type="Proteomes" id="UP000324767"/>
    </source>
</evidence>
<gene>
    <name evidence="2" type="ORF">FRX48_05699</name>
</gene>
<evidence type="ECO:0000313" key="2">
    <source>
        <dbReference type="EMBL" id="KAA6410278.1"/>
    </source>
</evidence>
<evidence type="ECO:0000256" key="1">
    <source>
        <dbReference type="ARBA" id="ARBA00010139"/>
    </source>
</evidence>
<protein>
    <submittedName>
        <fullName evidence="2">Uncharacterized protein</fullName>
    </submittedName>
</protein>
<organism evidence="2 3">
    <name type="scientific">Lasallia pustulata</name>
    <dbReference type="NCBI Taxonomy" id="136370"/>
    <lineage>
        <taxon>Eukaryota</taxon>
        <taxon>Fungi</taxon>
        <taxon>Dikarya</taxon>
        <taxon>Ascomycota</taxon>
        <taxon>Pezizomycotina</taxon>
        <taxon>Lecanoromycetes</taxon>
        <taxon>OSLEUM clade</taxon>
        <taxon>Umbilicariomycetidae</taxon>
        <taxon>Umbilicariales</taxon>
        <taxon>Umbilicariaceae</taxon>
        <taxon>Lasallia</taxon>
    </lineage>
</organism>
<dbReference type="PANTHER" id="PTHR42877">
    <property type="entry name" value="L-ORNITHINE N(5)-MONOOXYGENASE-RELATED"/>
    <property type="match status" value="1"/>
</dbReference>
<dbReference type="InterPro" id="IPR036188">
    <property type="entry name" value="FAD/NAD-bd_sf"/>
</dbReference>
<dbReference type="OrthoDB" id="74360at2759"/>
<dbReference type="EMBL" id="VXIT01000009">
    <property type="protein sequence ID" value="KAA6410278.1"/>
    <property type="molecule type" value="Genomic_DNA"/>
</dbReference>
<dbReference type="SUPFAM" id="SSF51905">
    <property type="entry name" value="FAD/NAD(P)-binding domain"/>
    <property type="match status" value="1"/>
</dbReference>